<protein>
    <submittedName>
        <fullName evidence="1">Uncharacterized protein</fullName>
    </submittedName>
</protein>
<dbReference type="Proteomes" id="UP001283341">
    <property type="component" value="Unassembled WGS sequence"/>
</dbReference>
<organism evidence="1 2">
    <name type="scientific">Apodospora peruviana</name>
    <dbReference type="NCBI Taxonomy" id="516989"/>
    <lineage>
        <taxon>Eukaryota</taxon>
        <taxon>Fungi</taxon>
        <taxon>Dikarya</taxon>
        <taxon>Ascomycota</taxon>
        <taxon>Pezizomycotina</taxon>
        <taxon>Sordariomycetes</taxon>
        <taxon>Sordariomycetidae</taxon>
        <taxon>Sordariales</taxon>
        <taxon>Lasiosphaeriaceae</taxon>
        <taxon>Apodospora</taxon>
    </lineage>
</organism>
<gene>
    <name evidence="1" type="ORF">B0H66DRAFT_552657</name>
</gene>
<dbReference type="InterPro" id="IPR015943">
    <property type="entry name" value="WD40/YVTN_repeat-like_dom_sf"/>
</dbReference>
<accession>A0AAE0M748</accession>
<reference evidence="1" key="2">
    <citation type="submission" date="2023-06" db="EMBL/GenBank/DDBJ databases">
        <authorList>
            <consortium name="Lawrence Berkeley National Laboratory"/>
            <person name="Haridas S."/>
            <person name="Hensen N."/>
            <person name="Bonometti L."/>
            <person name="Westerberg I."/>
            <person name="Brannstrom I.O."/>
            <person name="Guillou S."/>
            <person name="Cros-Aarteil S."/>
            <person name="Calhoun S."/>
            <person name="Kuo A."/>
            <person name="Mondo S."/>
            <person name="Pangilinan J."/>
            <person name="Riley R."/>
            <person name="Labutti K."/>
            <person name="Andreopoulos B."/>
            <person name="Lipzen A."/>
            <person name="Chen C."/>
            <person name="Yanf M."/>
            <person name="Daum C."/>
            <person name="Ng V."/>
            <person name="Clum A."/>
            <person name="Steindorff A."/>
            <person name="Ohm R."/>
            <person name="Martin F."/>
            <person name="Silar P."/>
            <person name="Natvig D."/>
            <person name="Lalanne C."/>
            <person name="Gautier V."/>
            <person name="Ament-Velasquez S.L."/>
            <person name="Kruys A."/>
            <person name="Hutchinson M.I."/>
            <person name="Powell A.J."/>
            <person name="Barry K."/>
            <person name="Miller A.N."/>
            <person name="Grigoriev I.V."/>
            <person name="Debuchy R."/>
            <person name="Gladieux P."/>
            <person name="Thoren M.H."/>
            <person name="Johannesson H."/>
        </authorList>
    </citation>
    <scope>NUCLEOTIDE SEQUENCE</scope>
    <source>
        <strain evidence="1">CBS 118394</strain>
    </source>
</reference>
<sequence length="360" mass="39115">MVKLSSLIGLVTAGICTYASPSSLSTRGGHKECPPFKKGTFVIDSYQLYPENADWDPDSCQLLIGSVWNGTVVIYDPYKDKVTSVLEYPGVSYTATYHIGGVAWDPYTGLYTILTDPAASWATGGADVSGDHLIIKHNPKTKTTLWSLNMTVATGGRYGGFQDIETDRRGNTYVVGTWPGTIMRADARGKAVKPWYVPDPLPPTTQKGFSGLASVGENLLSVDGDGQIYRFDMRDAKKGTPVLVPIRPKVLYNETDAIYAPPMYGGSVLLVATWTHGIQVLRSRDKSWKTAEYLGTVPLPTDSPLYDGGAGVAVTQIGPDAIYIIFGFIDFPFVEGTVAGPRSLFPMPDITARVERLLRK</sequence>
<comment type="caution">
    <text evidence="1">The sequence shown here is derived from an EMBL/GenBank/DDBJ whole genome shotgun (WGS) entry which is preliminary data.</text>
</comment>
<evidence type="ECO:0000313" key="1">
    <source>
        <dbReference type="EMBL" id="KAK3321782.1"/>
    </source>
</evidence>
<name>A0AAE0M748_9PEZI</name>
<evidence type="ECO:0000313" key="2">
    <source>
        <dbReference type="Proteomes" id="UP001283341"/>
    </source>
</evidence>
<proteinExistence type="predicted"/>
<dbReference type="SUPFAM" id="SSF101898">
    <property type="entry name" value="NHL repeat"/>
    <property type="match status" value="1"/>
</dbReference>
<keyword evidence="2" id="KW-1185">Reference proteome</keyword>
<dbReference type="Gene3D" id="2.130.10.10">
    <property type="entry name" value="YVTN repeat-like/Quinoprotein amine dehydrogenase"/>
    <property type="match status" value="1"/>
</dbReference>
<dbReference type="CDD" id="cd12811">
    <property type="entry name" value="MALA"/>
    <property type="match status" value="1"/>
</dbReference>
<dbReference type="InterPro" id="IPR054550">
    <property type="entry name" value="Mala_s_1-like"/>
</dbReference>
<dbReference type="EMBL" id="JAUEDM010000003">
    <property type="protein sequence ID" value="KAK3321782.1"/>
    <property type="molecule type" value="Genomic_DNA"/>
</dbReference>
<reference evidence="1" key="1">
    <citation type="journal article" date="2023" name="Mol. Phylogenet. Evol.">
        <title>Genome-scale phylogeny and comparative genomics of the fungal order Sordariales.</title>
        <authorList>
            <person name="Hensen N."/>
            <person name="Bonometti L."/>
            <person name="Westerberg I."/>
            <person name="Brannstrom I.O."/>
            <person name="Guillou S."/>
            <person name="Cros-Aarteil S."/>
            <person name="Calhoun S."/>
            <person name="Haridas S."/>
            <person name="Kuo A."/>
            <person name="Mondo S."/>
            <person name="Pangilinan J."/>
            <person name="Riley R."/>
            <person name="LaButti K."/>
            <person name="Andreopoulos B."/>
            <person name="Lipzen A."/>
            <person name="Chen C."/>
            <person name="Yan M."/>
            <person name="Daum C."/>
            <person name="Ng V."/>
            <person name="Clum A."/>
            <person name="Steindorff A."/>
            <person name="Ohm R.A."/>
            <person name="Martin F."/>
            <person name="Silar P."/>
            <person name="Natvig D.O."/>
            <person name="Lalanne C."/>
            <person name="Gautier V."/>
            <person name="Ament-Velasquez S.L."/>
            <person name="Kruys A."/>
            <person name="Hutchinson M.I."/>
            <person name="Powell A.J."/>
            <person name="Barry K."/>
            <person name="Miller A.N."/>
            <person name="Grigoriev I.V."/>
            <person name="Debuchy R."/>
            <person name="Gladieux P."/>
            <person name="Hiltunen Thoren M."/>
            <person name="Johannesson H."/>
        </authorList>
    </citation>
    <scope>NUCLEOTIDE SEQUENCE</scope>
    <source>
        <strain evidence="1">CBS 118394</strain>
    </source>
</reference>
<dbReference type="AlphaFoldDB" id="A0AAE0M748"/>